<dbReference type="Proteomes" id="UP001056383">
    <property type="component" value="Chromosome"/>
</dbReference>
<keyword evidence="3" id="KW-1185">Reference proteome</keyword>
<evidence type="ECO:0000259" key="1">
    <source>
        <dbReference type="PROSITE" id="PS51186"/>
    </source>
</evidence>
<evidence type="ECO:0000313" key="2">
    <source>
        <dbReference type="EMBL" id="URN15318.1"/>
    </source>
</evidence>
<evidence type="ECO:0000313" key="3">
    <source>
        <dbReference type="Proteomes" id="UP001056383"/>
    </source>
</evidence>
<dbReference type="PANTHER" id="PTHR43610:SF1">
    <property type="entry name" value="N-ACETYLTRANSFERASE DOMAIN-CONTAINING PROTEIN"/>
    <property type="match status" value="1"/>
</dbReference>
<dbReference type="SUPFAM" id="SSF55729">
    <property type="entry name" value="Acyl-CoA N-acyltransferases (Nat)"/>
    <property type="match status" value="1"/>
</dbReference>
<gene>
    <name evidence="2" type="ORF">MW084_04455</name>
</gene>
<dbReference type="Pfam" id="PF13302">
    <property type="entry name" value="Acetyltransf_3"/>
    <property type="match status" value="1"/>
</dbReference>
<proteinExistence type="predicted"/>
<dbReference type="PANTHER" id="PTHR43610">
    <property type="entry name" value="BLL6696 PROTEIN"/>
    <property type="match status" value="1"/>
</dbReference>
<reference evidence="2" key="1">
    <citation type="submission" date="2022-04" db="EMBL/GenBank/DDBJ databases">
        <title>Systematic whole-genome sequencing reveals an unexpected diversity among actinomycetoma pathogens and provides insights into their antibacterial susceptibilities.</title>
        <authorList>
            <person name="Watson A.K."/>
            <person name="Kepplinger B."/>
            <person name="Bakhiet S.M."/>
            <person name="Mhmoud N.A."/>
            <person name="Chapman J."/>
            <person name="Allenby N."/>
            <person name="Mickiewicz K."/>
            <person name="Goodfellow M."/>
            <person name="Fahal A.H."/>
            <person name="Errington J."/>
        </authorList>
    </citation>
    <scope>NUCLEOTIDE SEQUENCE</scope>
    <source>
        <strain evidence="2">SD 504</strain>
    </source>
</reference>
<name>A0ABY4T8L8_9ACTN</name>
<accession>A0ABY4T8L8</accession>
<dbReference type="InterPro" id="IPR016181">
    <property type="entry name" value="Acyl_CoA_acyltransferase"/>
</dbReference>
<dbReference type="InterPro" id="IPR000182">
    <property type="entry name" value="GNAT_dom"/>
</dbReference>
<dbReference type="Gene3D" id="3.40.630.30">
    <property type="match status" value="1"/>
</dbReference>
<sequence>MSFEFQPTLVGELVEVRPLRAEDFDGLHAVASDPLLWEQHPYPDRHREEVFRAFFEDGLASGGALAVVDRADGRLIGSSRYDGYDPERGEVEIGWTFVARSHWGGAYNGELKRLMLGHAFRFVDAVRFRVGTDNLRSRRAVERLGARLVGPAPGDGGPAHVLYRLHAPR</sequence>
<organism evidence="2 3">
    <name type="scientific">Streptomyces sudanensis</name>
    <dbReference type="NCBI Taxonomy" id="436397"/>
    <lineage>
        <taxon>Bacteria</taxon>
        <taxon>Bacillati</taxon>
        <taxon>Actinomycetota</taxon>
        <taxon>Actinomycetes</taxon>
        <taxon>Kitasatosporales</taxon>
        <taxon>Streptomycetaceae</taxon>
        <taxon>Streptomyces</taxon>
    </lineage>
</organism>
<feature type="domain" description="N-acetyltransferase" evidence="1">
    <location>
        <begin position="14"/>
        <end position="168"/>
    </location>
</feature>
<protein>
    <submittedName>
        <fullName evidence="2">GNAT family N-acetyltransferase</fullName>
    </submittedName>
</protein>
<dbReference type="EMBL" id="CP095474">
    <property type="protein sequence ID" value="URN15318.1"/>
    <property type="molecule type" value="Genomic_DNA"/>
</dbReference>
<dbReference type="PROSITE" id="PS51186">
    <property type="entry name" value="GNAT"/>
    <property type="match status" value="1"/>
</dbReference>
<dbReference type="RefSeq" id="WP_010468420.1">
    <property type="nucleotide sequence ID" value="NZ_CP095474.1"/>
</dbReference>